<evidence type="ECO:0000313" key="3">
    <source>
        <dbReference type="Proteomes" id="UP000184048"/>
    </source>
</evidence>
<keyword evidence="1" id="KW-0812">Transmembrane</keyword>
<keyword evidence="3" id="KW-1185">Reference proteome</keyword>
<feature type="transmembrane region" description="Helical" evidence="1">
    <location>
        <begin position="39"/>
        <end position="62"/>
    </location>
</feature>
<feature type="transmembrane region" description="Helical" evidence="1">
    <location>
        <begin position="6"/>
        <end position="27"/>
    </location>
</feature>
<accession>A0A1M5EWG8</accession>
<keyword evidence="1" id="KW-0472">Membrane</keyword>
<protein>
    <submittedName>
        <fullName evidence="2">Uncharacterized protein</fullName>
    </submittedName>
</protein>
<evidence type="ECO:0000313" key="2">
    <source>
        <dbReference type="EMBL" id="SHF83554.1"/>
    </source>
</evidence>
<sequence length="70" mass="8261">MKHDLIGLAAFIVFVIIPVYYINQVLVKKLAPRTSFLRFLIYMFTGLALAFVYTFIFVWLLLKFVYGQHQ</sequence>
<name>A0A1M5EWG8_9BACT</name>
<gene>
    <name evidence="2" type="ORF">SAMN02745131_03652</name>
</gene>
<dbReference type="EMBL" id="FQUU01000020">
    <property type="protein sequence ID" value="SHF83554.1"/>
    <property type="molecule type" value="Genomic_DNA"/>
</dbReference>
<proteinExistence type="predicted"/>
<reference evidence="2 3" key="1">
    <citation type="submission" date="2016-11" db="EMBL/GenBank/DDBJ databases">
        <authorList>
            <person name="Jaros S."/>
            <person name="Januszkiewicz K."/>
            <person name="Wedrychowicz H."/>
        </authorList>
    </citation>
    <scope>NUCLEOTIDE SEQUENCE [LARGE SCALE GENOMIC DNA]</scope>
    <source>
        <strain evidence="2 3">DSM 18119</strain>
    </source>
</reference>
<dbReference type="STRING" id="1121884.SAMN02745131_03652"/>
<dbReference type="Proteomes" id="UP000184048">
    <property type="component" value="Unassembled WGS sequence"/>
</dbReference>
<keyword evidence="1" id="KW-1133">Transmembrane helix</keyword>
<organism evidence="2 3">
    <name type="scientific">Flavisolibacter ginsengisoli DSM 18119</name>
    <dbReference type="NCBI Taxonomy" id="1121884"/>
    <lineage>
        <taxon>Bacteria</taxon>
        <taxon>Pseudomonadati</taxon>
        <taxon>Bacteroidota</taxon>
        <taxon>Chitinophagia</taxon>
        <taxon>Chitinophagales</taxon>
        <taxon>Chitinophagaceae</taxon>
        <taxon>Flavisolibacter</taxon>
    </lineage>
</organism>
<evidence type="ECO:0000256" key="1">
    <source>
        <dbReference type="SAM" id="Phobius"/>
    </source>
</evidence>
<dbReference type="AlphaFoldDB" id="A0A1M5EWG8"/>
<dbReference type="RefSeq" id="WP_072836777.1">
    <property type="nucleotide sequence ID" value="NZ_FQUU01000020.1"/>
</dbReference>